<name>A0A919QEG4_9ACTN</name>
<evidence type="ECO:0000313" key="2">
    <source>
        <dbReference type="Proteomes" id="UP000640052"/>
    </source>
</evidence>
<dbReference type="AlphaFoldDB" id="A0A919QEG4"/>
<keyword evidence="2" id="KW-1185">Reference proteome</keyword>
<dbReference type="Proteomes" id="UP000640052">
    <property type="component" value="Unassembled WGS sequence"/>
</dbReference>
<accession>A0A919QEG4</accession>
<organism evidence="1 2">
    <name type="scientific">Acrocarpospora phusangensis</name>
    <dbReference type="NCBI Taxonomy" id="1070424"/>
    <lineage>
        <taxon>Bacteria</taxon>
        <taxon>Bacillati</taxon>
        <taxon>Actinomycetota</taxon>
        <taxon>Actinomycetes</taxon>
        <taxon>Streptosporangiales</taxon>
        <taxon>Streptosporangiaceae</taxon>
        <taxon>Acrocarpospora</taxon>
    </lineage>
</organism>
<sequence length="45" mass="4673">MSAFFGSLLARAAAIALEALVAHLVQTLVQAALRRFAMQPGFAAA</sequence>
<reference evidence="1" key="1">
    <citation type="submission" date="2021-01" db="EMBL/GenBank/DDBJ databases">
        <title>Whole genome shotgun sequence of Acrocarpospora phusangensis NBRC 108782.</title>
        <authorList>
            <person name="Komaki H."/>
            <person name="Tamura T."/>
        </authorList>
    </citation>
    <scope>NUCLEOTIDE SEQUENCE</scope>
    <source>
        <strain evidence="1">NBRC 108782</strain>
    </source>
</reference>
<proteinExistence type="predicted"/>
<gene>
    <name evidence="1" type="ORF">Aph01nite_41850</name>
</gene>
<evidence type="ECO:0000313" key="1">
    <source>
        <dbReference type="EMBL" id="GIH25875.1"/>
    </source>
</evidence>
<dbReference type="RefSeq" id="WP_204042568.1">
    <property type="nucleotide sequence ID" value="NZ_BOOA01000033.1"/>
</dbReference>
<comment type="caution">
    <text evidence="1">The sequence shown here is derived from an EMBL/GenBank/DDBJ whole genome shotgun (WGS) entry which is preliminary data.</text>
</comment>
<dbReference type="EMBL" id="BOOA01000033">
    <property type="protein sequence ID" value="GIH25875.1"/>
    <property type="molecule type" value="Genomic_DNA"/>
</dbReference>
<protein>
    <submittedName>
        <fullName evidence="1">Uncharacterized protein</fullName>
    </submittedName>
</protein>